<proteinExistence type="predicted"/>
<evidence type="ECO:0000313" key="3">
    <source>
        <dbReference type="Proteomes" id="UP001220022"/>
    </source>
</evidence>
<dbReference type="EMBL" id="JARHTQ010000001">
    <property type="protein sequence ID" value="MDF2254409.1"/>
    <property type="molecule type" value="Genomic_DNA"/>
</dbReference>
<name>A0ABT5YSJ9_9ACTN</name>
<dbReference type="Proteomes" id="UP001220022">
    <property type="component" value="Unassembled WGS sequence"/>
</dbReference>
<evidence type="ECO:0000259" key="1">
    <source>
        <dbReference type="Pfam" id="PF03771"/>
    </source>
</evidence>
<dbReference type="Pfam" id="PF03771">
    <property type="entry name" value="SPDY"/>
    <property type="match status" value="1"/>
</dbReference>
<feature type="domain" description="DUF317" evidence="1">
    <location>
        <begin position="55"/>
        <end position="116"/>
    </location>
</feature>
<dbReference type="InterPro" id="IPR005523">
    <property type="entry name" value="DUF317_SPDY"/>
</dbReference>
<gene>
    <name evidence="2" type="ORF">P2L57_01300</name>
</gene>
<keyword evidence="3" id="KW-1185">Reference proteome</keyword>
<dbReference type="RefSeq" id="WP_275806759.1">
    <property type="nucleotide sequence ID" value="NZ_BAAANM010000005.1"/>
</dbReference>
<sequence length="124" mass="13497">MGVEAARPGFFTTVEALRLRSWLLGPGQPNTVIDQFDAEDFTLIVDDRADVHISSKDSRFYLGWFPLGRPGTEGEGWKLAVTGTNAVPGYSISFDTETPAEIVTTTVAKVLATSHPLQSNSARR</sequence>
<accession>A0ABT5YSJ9</accession>
<reference evidence="2 3" key="1">
    <citation type="submission" date="2023-03" db="EMBL/GenBank/DDBJ databases">
        <title>Draft genome sequence of type strain Streptomyces ferralitis JCM 14344.</title>
        <authorList>
            <person name="Klaysubun C."/>
            <person name="Duangmal K."/>
        </authorList>
    </citation>
    <scope>NUCLEOTIDE SEQUENCE [LARGE SCALE GENOMIC DNA]</scope>
    <source>
        <strain evidence="2 3">JCM 14344</strain>
    </source>
</reference>
<evidence type="ECO:0000313" key="2">
    <source>
        <dbReference type="EMBL" id="MDF2254409.1"/>
    </source>
</evidence>
<organism evidence="2 3">
    <name type="scientific">Streptantibioticus ferralitis</name>
    <dbReference type="NCBI Taxonomy" id="236510"/>
    <lineage>
        <taxon>Bacteria</taxon>
        <taxon>Bacillati</taxon>
        <taxon>Actinomycetota</taxon>
        <taxon>Actinomycetes</taxon>
        <taxon>Kitasatosporales</taxon>
        <taxon>Streptomycetaceae</taxon>
        <taxon>Streptantibioticus</taxon>
    </lineage>
</organism>
<protein>
    <submittedName>
        <fullName evidence="2">DUF317 domain-containing protein</fullName>
    </submittedName>
</protein>
<comment type="caution">
    <text evidence="2">The sequence shown here is derived from an EMBL/GenBank/DDBJ whole genome shotgun (WGS) entry which is preliminary data.</text>
</comment>